<dbReference type="Proteomes" id="UP000838756">
    <property type="component" value="Unassembled WGS sequence"/>
</dbReference>
<reference evidence="2" key="1">
    <citation type="submission" date="2022-03" db="EMBL/GenBank/DDBJ databases">
        <authorList>
            <person name="Lindestad O."/>
        </authorList>
    </citation>
    <scope>NUCLEOTIDE SEQUENCE</scope>
</reference>
<dbReference type="EMBL" id="CAKXAJ010000779">
    <property type="protein sequence ID" value="CAH2207621.1"/>
    <property type="molecule type" value="Genomic_DNA"/>
</dbReference>
<dbReference type="OrthoDB" id="28357at2759"/>
<gene>
    <name evidence="2" type="primary">jg1583</name>
    <name evidence="2" type="ORF">PAEG_LOCUS241</name>
</gene>
<organism evidence="2 3">
    <name type="scientific">Pararge aegeria aegeria</name>
    <dbReference type="NCBI Taxonomy" id="348720"/>
    <lineage>
        <taxon>Eukaryota</taxon>
        <taxon>Metazoa</taxon>
        <taxon>Ecdysozoa</taxon>
        <taxon>Arthropoda</taxon>
        <taxon>Hexapoda</taxon>
        <taxon>Insecta</taxon>
        <taxon>Pterygota</taxon>
        <taxon>Neoptera</taxon>
        <taxon>Endopterygota</taxon>
        <taxon>Lepidoptera</taxon>
        <taxon>Glossata</taxon>
        <taxon>Ditrysia</taxon>
        <taxon>Papilionoidea</taxon>
        <taxon>Nymphalidae</taxon>
        <taxon>Satyrinae</taxon>
        <taxon>Satyrini</taxon>
        <taxon>Parargina</taxon>
        <taxon>Pararge</taxon>
    </lineage>
</organism>
<protein>
    <submittedName>
        <fullName evidence="2">Jg1583 protein</fullName>
    </submittedName>
</protein>
<keyword evidence="3" id="KW-1185">Reference proteome</keyword>
<evidence type="ECO:0000313" key="2">
    <source>
        <dbReference type="EMBL" id="CAH2207621.1"/>
    </source>
</evidence>
<feature type="domain" description="TOCA HR1" evidence="1">
    <location>
        <begin position="5"/>
        <end position="76"/>
    </location>
</feature>
<dbReference type="InterPro" id="IPR057870">
    <property type="entry name" value="HR1_TOCA"/>
</dbReference>
<proteinExistence type="predicted"/>
<feature type="non-terminal residue" evidence="2">
    <location>
        <position position="1"/>
    </location>
</feature>
<evidence type="ECO:0000313" key="3">
    <source>
        <dbReference type="Proteomes" id="UP000838756"/>
    </source>
</evidence>
<sequence>ALLKILQLVKQDIERERKSKHGLEKLSMAMKQTPTFGSDDSQQNVADKLYHMRSMLTYLEAVRHKITSSLAELDSRPPAQHPLSTHIHVVRDKQGLQQSILKVYKIEYQFFFFLKLLSHIRFVW</sequence>
<comment type="caution">
    <text evidence="2">The sequence shown here is derived from an EMBL/GenBank/DDBJ whole genome shotgun (WGS) entry which is preliminary data.</text>
</comment>
<dbReference type="Pfam" id="PF25610">
    <property type="entry name" value="HR1_TOCA"/>
    <property type="match status" value="1"/>
</dbReference>
<dbReference type="AlphaFoldDB" id="A0A8S4QGS6"/>
<name>A0A8S4QGS6_9NEOP</name>
<accession>A0A8S4QGS6</accession>
<dbReference type="Gene3D" id="6.10.140.470">
    <property type="match status" value="1"/>
</dbReference>
<evidence type="ECO:0000259" key="1">
    <source>
        <dbReference type="Pfam" id="PF25610"/>
    </source>
</evidence>